<evidence type="ECO:0008006" key="4">
    <source>
        <dbReference type="Google" id="ProtNLM"/>
    </source>
</evidence>
<dbReference type="EMBL" id="BMXE01000003">
    <property type="protein sequence ID" value="GHB32137.1"/>
    <property type="molecule type" value="Genomic_DNA"/>
</dbReference>
<feature type="region of interest" description="Disordered" evidence="1">
    <location>
        <begin position="1"/>
        <end position="20"/>
    </location>
</feature>
<proteinExistence type="predicted"/>
<dbReference type="RefSeq" id="WP_189436728.1">
    <property type="nucleotide sequence ID" value="NZ_BMXE01000003.1"/>
</dbReference>
<dbReference type="Proteomes" id="UP000637980">
    <property type="component" value="Unassembled WGS sequence"/>
</dbReference>
<comment type="caution">
    <text evidence="2">The sequence shown here is derived from an EMBL/GenBank/DDBJ whole genome shotgun (WGS) entry which is preliminary data.</text>
</comment>
<gene>
    <name evidence="2" type="ORF">GCM10007094_21140</name>
</gene>
<reference evidence="3" key="1">
    <citation type="journal article" date="2019" name="Int. J. Syst. Evol. Microbiol.">
        <title>The Global Catalogue of Microorganisms (GCM) 10K type strain sequencing project: providing services to taxonomists for standard genome sequencing and annotation.</title>
        <authorList>
            <consortium name="The Broad Institute Genomics Platform"/>
            <consortium name="The Broad Institute Genome Sequencing Center for Infectious Disease"/>
            <person name="Wu L."/>
            <person name="Ma J."/>
        </authorList>
    </citation>
    <scope>NUCLEOTIDE SEQUENCE [LARGE SCALE GENOMIC DNA]</scope>
    <source>
        <strain evidence="3">KCTC 12861</strain>
    </source>
</reference>
<evidence type="ECO:0000256" key="1">
    <source>
        <dbReference type="SAM" id="MobiDB-lite"/>
    </source>
</evidence>
<accession>A0ABQ3EAT2</accession>
<name>A0ABQ3EAT2_9HYPH</name>
<organism evidence="2 3">
    <name type="scientific">Pseudovibrio japonicus</name>
    <dbReference type="NCBI Taxonomy" id="366534"/>
    <lineage>
        <taxon>Bacteria</taxon>
        <taxon>Pseudomonadati</taxon>
        <taxon>Pseudomonadota</taxon>
        <taxon>Alphaproteobacteria</taxon>
        <taxon>Hyphomicrobiales</taxon>
        <taxon>Stappiaceae</taxon>
        <taxon>Pseudovibrio</taxon>
    </lineage>
</organism>
<evidence type="ECO:0000313" key="3">
    <source>
        <dbReference type="Proteomes" id="UP000637980"/>
    </source>
</evidence>
<keyword evidence="3" id="KW-1185">Reference proteome</keyword>
<protein>
    <recommendedName>
        <fullName evidence="4">Outer-membrane lipoprotein LolB</fullName>
    </recommendedName>
</protein>
<sequence length="98" mass="10885">MADRENSPIGSKGFHRPSPTQLKWLRRGLNEAGGKLPLFDESGRQVSPATVRACVDAGWAEPWFSNPLKPDWLICKLTARGREVAEQDGDSKKLVNQL</sequence>
<evidence type="ECO:0000313" key="2">
    <source>
        <dbReference type="EMBL" id="GHB32137.1"/>
    </source>
</evidence>